<evidence type="ECO:0000256" key="7">
    <source>
        <dbReference type="ARBA" id="ARBA00023315"/>
    </source>
</evidence>
<dbReference type="PANTHER" id="PTHR38686:SF1">
    <property type="entry name" value="APOLIPOPROTEIN N-ACYLTRANSFERASE"/>
    <property type="match status" value="1"/>
</dbReference>
<reference evidence="10 11" key="1">
    <citation type="submission" date="2021-02" db="EMBL/GenBank/DDBJ databases">
        <title>Characterization of Marinitoga sp. nov. str. BP5-C20A.</title>
        <authorList>
            <person name="Erauso G."/>
            <person name="Postec A."/>
        </authorList>
    </citation>
    <scope>NUCLEOTIDE SEQUENCE [LARGE SCALE GENOMIC DNA]</scope>
    <source>
        <strain evidence="10 11">BP5-C20A</strain>
    </source>
</reference>
<feature type="transmembrane region" description="Helical" evidence="8">
    <location>
        <begin position="43"/>
        <end position="61"/>
    </location>
</feature>
<feature type="domain" description="CN hydrolase" evidence="9">
    <location>
        <begin position="103"/>
        <end position="330"/>
    </location>
</feature>
<feature type="transmembrane region" description="Helical" evidence="8">
    <location>
        <begin position="345"/>
        <end position="366"/>
    </location>
</feature>
<name>A0ABY8PSR6_9BACT</name>
<dbReference type="PROSITE" id="PS50263">
    <property type="entry name" value="CN_HYDROLASE"/>
    <property type="match status" value="1"/>
</dbReference>
<keyword evidence="5 8" id="KW-1133">Transmembrane helix</keyword>
<proteinExistence type="predicted"/>
<evidence type="ECO:0000256" key="3">
    <source>
        <dbReference type="ARBA" id="ARBA00022679"/>
    </source>
</evidence>
<dbReference type="RefSeq" id="WP_281000313.1">
    <property type="nucleotide sequence ID" value="NZ_CP069362.1"/>
</dbReference>
<organism evidence="10 11">
    <name type="scientific">Marinitoga aeolica</name>
    <dbReference type="NCBI Taxonomy" id="2809031"/>
    <lineage>
        <taxon>Bacteria</taxon>
        <taxon>Thermotogati</taxon>
        <taxon>Thermotogota</taxon>
        <taxon>Thermotogae</taxon>
        <taxon>Petrotogales</taxon>
        <taxon>Petrotogaceae</taxon>
        <taxon>Marinitoga</taxon>
    </lineage>
</organism>
<feature type="transmembrane region" description="Helical" evidence="8">
    <location>
        <begin position="68"/>
        <end position="86"/>
    </location>
</feature>
<dbReference type="InterPro" id="IPR004563">
    <property type="entry name" value="Apolipo_AcylTrfase"/>
</dbReference>
<evidence type="ECO:0000313" key="10">
    <source>
        <dbReference type="EMBL" id="WGS65676.1"/>
    </source>
</evidence>
<evidence type="ECO:0000259" key="9">
    <source>
        <dbReference type="PROSITE" id="PS50263"/>
    </source>
</evidence>
<dbReference type="Pfam" id="PF00795">
    <property type="entry name" value="CN_hydrolase"/>
    <property type="match status" value="1"/>
</dbReference>
<dbReference type="Gene3D" id="3.60.110.10">
    <property type="entry name" value="Carbon-nitrogen hydrolase"/>
    <property type="match status" value="1"/>
</dbReference>
<evidence type="ECO:0000313" key="11">
    <source>
        <dbReference type="Proteomes" id="UP001232493"/>
    </source>
</evidence>
<gene>
    <name evidence="10" type="ORF">JRV97_03750</name>
</gene>
<accession>A0ABY8PSR6</accession>
<keyword evidence="7" id="KW-0012">Acyltransferase</keyword>
<dbReference type="Proteomes" id="UP001232493">
    <property type="component" value="Chromosome"/>
</dbReference>
<dbReference type="InterPro" id="IPR003010">
    <property type="entry name" value="C-N_Hydrolase"/>
</dbReference>
<evidence type="ECO:0000256" key="5">
    <source>
        <dbReference type="ARBA" id="ARBA00022989"/>
    </source>
</evidence>
<keyword evidence="4 8" id="KW-0812">Transmembrane</keyword>
<dbReference type="EMBL" id="CP069362">
    <property type="protein sequence ID" value="WGS65676.1"/>
    <property type="molecule type" value="Genomic_DNA"/>
</dbReference>
<evidence type="ECO:0000256" key="8">
    <source>
        <dbReference type="SAM" id="Phobius"/>
    </source>
</evidence>
<keyword evidence="2" id="KW-1003">Cell membrane</keyword>
<evidence type="ECO:0000256" key="4">
    <source>
        <dbReference type="ARBA" id="ARBA00022692"/>
    </source>
</evidence>
<feature type="transmembrane region" description="Helical" evidence="8">
    <location>
        <begin position="16"/>
        <end position="37"/>
    </location>
</feature>
<protein>
    <submittedName>
        <fullName evidence="10">Apolipoprotein N-acyltransferase</fullName>
    </submittedName>
</protein>
<sequence>MITSFWLFEEYFASKIFYGLTLHPGIALYNIGIFLFFSKYIGMIGLSFIIIAINYWLYYLLKNKKYKTFLIISLLIFLLPNISFFSQKDVEEINQNKIKISIIQGNISTNEYKFAQSNNELSYEIFKKYINLSLKSIKEYSPHIIIWPETSVHRWMMRLPDYRNEILDFARNNNINLIIGTPDLTPENKEYNSIFIISKNGKIIGKYYKNKLVPYYEKVFENGKKIKVINLEGIKTGFEICFEAMFPQVTTKLKRQNAELIIIASNNGMFGYSIVPYLMSEHGIFRAVENNIYIIQATNSGISQIISPDGKILKSSKLYERKIINYEIPIKKLNKTFYSVYGENMYYIIFIITIIILIKNSALFVVKNKK</sequence>
<keyword evidence="6 8" id="KW-0472">Membrane</keyword>
<dbReference type="PANTHER" id="PTHR38686">
    <property type="entry name" value="APOLIPOPROTEIN N-ACYLTRANSFERASE"/>
    <property type="match status" value="1"/>
</dbReference>
<evidence type="ECO:0000256" key="2">
    <source>
        <dbReference type="ARBA" id="ARBA00022475"/>
    </source>
</evidence>
<keyword evidence="11" id="KW-1185">Reference proteome</keyword>
<dbReference type="CDD" id="cd07571">
    <property type="entry name" value="ALP_N-acyl_transferase"/>
    <property type="match status" value="1"/>
</dbReference>
<evidence type="ECO:0000256" key="1">
    <source>
        <dbReference type="ARBA" id="ARBA00004651"/>
    </source>
</evidence>
<dbReference type="InterPro" id="IPR036526">
    <property type="entry name" value="C-N_Hydrolase_sf"/>
</dbReference>
<comment type="subcellular location">
    <subcellularLocation>
        <location evidence="1">Cell membrane</location>
        <topology evidence="1">Multi-pass membrane protein</topology>
    </subcellularLocation>
</comment>
<dbReference type="SUPFAM" id="SSF56317">
    <property type="entry name" value="Carbon-nitrogen hydrolase"/>
    <property type="match status" value="1"/>
</dbReference>
<keyword evidence="3" id="KW-0808">Transferase</keyword>
<evidence type="ECO:0000256" key="6">
    <source>
        <dbReference type="ARBA" id="ARBA00023136"/>
    </source>
</evidence>